<dbReference type="EMBL" id="CADEAL010000714">
    <property type="protein sequence ID" value="CAB1424242.1"/>
    <property type="molecule type" value="Genomic_DNA"/>
</dbReference>
<gene>
    <name evidence="4" type="ORF">PLEPLA_LOCUS12164</name>
</gene>
<sequence>MKLPLTVCLTWALLYTAESLHCHVCKNEMCSNTTSVQCPATRLMCQTITSVRGTGSSTTVTVNKQCSSLLSCFTPLGVETEWSVNLGYSREAHAQICCLTDNCNSRTLPTPSSFMNGKVCPACASSADSSSGTCNTTLNCVGAEDSCFNGNTTSNMLLLGCVTRYLCSPGAAILAMLANYPSITCEAPLSVSISAMLVTLALTLHKILV</sequence>
<name>A0A9N7U592_PLEPL</name>
<proteinExistence type="predicted"/>
<evidence type="ECO:0000256" key="3">
    <source>
        <dbReference type="SAM" id="SignalP"/>
    </source>
</evidence>
<evidence type="ECO:0000313" key="4">
    <source>
        <dbReference type="EMBL" id="CAB1424242.1"/>
    </source>
</evidence>
<organism evidence="4 5">
    <name type="scientific">Pleuronectes platessa</name>
    <name type="common">European plaice</name>
    <dbReference type="NCBI Taxonomy" id="8262"/>
    <lineage>
        <taxon>Eukaryota</taxon>
        <taxon>Metazoa</taxon>
        <taxon>Chordata</taxon>
        <taxon>Craniata</taxon>
        <taxon>Vertebrata</taxon>
        <taxon>Euteleostomi</taxon>
        <taxon>Actinopterygii</taxon>
        <taxon>Neopterygii</taxon>
        <taxon>Teleostei</taxon>
        <taxon>Neoteleostei</taxon>
        <taxon>Acanthomorphata</taxon>
        <taxon>Carangaria</taxon>
        <taxon>Pleuronectiformes</taxon>
        <taxon>Pleuronectoidei</taxon>
        <taxon>Pleuronectidae</taxon>
        <taxon>Pleuronectes</taxon>
    </lineage>
</organism>
<dbReference type="Gene3D" id="2.10.60.10">
    <property type="entry name" value="CD59"/>
    <property type="match status" value="2"/>
</dbReference>
<feature type="chain" id="PRO_5040216882" description="Phospholipase A2 inhibitor and Ly6/PLAUR domain-containing protein-like" evidence="3">
    <location>
        <begin position="20"/>
        <end position="209"/>
    </location>
</feature>
<comment type="caution">
    <text evidence="4">The sequence shown here is derived from an EMBL/GenBank/DDBJ whole genome shotgun (WGS) entry which is preliminary data.</text>
</comment>
<dbReference type="AlphaFoldDB" id="A0A9N7U592"/>
<evidence type="ECO:0000256" key="2">
    <source>
        <dbReference type="ARBA" id="ARBA00022525"/>
    </source>
</evidence>
<keyword evidence="2" id="KW-0964">Secreted</keyword>
<dbReference type="PANTHER" id="PTHR20914:SF9">
    <property type="entry name" value="COILED, ISOFORM A"/>
    <property type="match status" value="1"/>
</dbReference>
<feature type="signal peptide" evidence="3">
    <location>
        <begin position="1"/>
        <end position="19"/>
    </location>
</feature>
<dbReference type="PANTHER" id="PTHR20914">
    <property type="entry name" value="LY6/PLAUR DOMAIN-CONTAINING PROTEIN 8"/>
    <property type="match status" value="1"/>
</dbReference>
<keyword evidence="5" id="KW-1185">Reference proteome</keyword>
<keyword evidence="3" id="KW-0732">Signal</keyword>
<dbReference type="InterPro" id="IPR045860">
    <property type="entry name" value="Snake_toxin-like_sf"/>
</dbReference>
<accession>A0A9N7U592</accession>
<dbReference type="InterPro" id="IPR050918">
    <property type="entry name" value="CNF-like_PLA2_Inhibitor"/>
</dbReference>
<comment type="subcellular location">
    <subcellularLocation>
        <location evidence="1">Secreted</location>
    </subcellularLocation>
</comment>
<dbReference type="CDD" id="cd23553">
    <property type="entry name" value="TFP_LU_ECD_Ly6PGE"/>
    <property type="match status" value="1"/>
</dbReference>
<evidence type="ECO:0000313" key="5">
    <source>
        <dbReference type="Proteomes" id="UP001153269"/>
    </source>
</evidence>
<evidence type="ECO:0000256" key="1">
    <source>
        <dbReference type="ARBA" id="ARBA00004613"/>
    </source>
</evidence>
<dbReference type="Proteomes" id="UP001153269">
    <property type="component" value="Unassembled WGS sequence"/>
</dbReference>
<dbReference type="GO" id="GO:0005576">
    <property type="term" value="C:extracellular region"/>
    <property type="evidence" value="ECO:0007669"/>
    <property type="project" value="UniProtKB-SubCell"/>
</dbReference>
<reference evidence="4" key="1">
    <citation type="submission" date="2020-03" db="EMBL/GenBank/DDBJ databases">
        <authorList>
            <person name="Weist P."/>
        </authorList>
    </citation>
    <scope>NUCLEOTIDE SEQUENCE</scope>
</reference>
<protein>
    <recommendedName>
        <fullName evidence="6">Phospholipase A2 inhibitor and Ly6/PLAUR domain-containing protein-like</fullName>
    </recommendedName>
</protein>
<evidence type="ECO:0008006" key="6">
    <source>
        <dbReference type="Google" id="ProtNLM"/>
    </source>
</evidence>
<dbReference type="SUPFAM" id="SSF57302">
    <property type="entry name" value="Snake toxin-like"/>
    <property type="match status" value="1"/>
</dbReference>